<evidence type="ECO:0000256" key="1">
    <source>
        <dbReference type="ARBA" id="ARBA00006586"/>
    </source>
</evidence>
<dbReference type="PANTHER" id="PTHR34218">
    <property type="entry name" value="PEPTIDASE S45 PENICILLIN AMIDASE"/>
    <property type="match status" value="1"/>
</dbReference>
<name>A0A365XTR5_9BACT</name>
<evidence type="ECO:0000313" key="6">
    <source>
        <dbReference type="EMBL" id="RBL89411.1"/>
    </source>
</evidence>
<dbReference type="InterPro" id="IPR043147">
    <property type="entry name" value="Penicillin_amidase_A-knob"/>
</dbReference>
<dbReference type="Gene3D" id="1.10.1400.10">
    <property type="match status" value="1"/>
</dbReference>
<evidence type="ECO:0000256" key="3">
    <source>
        <dbReference type="ARBA" id="ARBA00023145"/>
    </source>
</evidence>
<feature type="active site" description="Nucleophile" evidence="4">
    <location>
        <position position="290"/>
    </location>
</feature>
<dbReference type="GO" id="GO:0016811">
    <property type="term" value="F:hydrolase activity, acting on carbon-nitrogen (but not peptide) bonds, in linear amides"/>
    <property type="evidence" value="ECO:0007669"/>
    <property type="project" value="InterPro"/>
</dbReference>
<keyword evidence="5" id="KW-0479">Metal-binding</keyword>
<evidence type="ECO:0000313" key="7">
    <source>
        <dbReference type="Proteomes" id="UP000253410"/>
    </source>
</evidence>
<dbReference type="InterPro" id="IPR029055">
    <property type="entry name" value="Ntn_hydrolases_N"/>
</dbReference>
<keyword evidence="5" id="KW-0106">Calcium</keyword>
<comment type="caution">
    <text evidence="6">The sequence shown here is derived from an EMBL/GenBank/DDBJ whole genome shotgun (WGS) entry which is preliminary data.</text>
</comment>
<dbReference type="InterPro" id="IPR002692">
    <property type="entry name" value="S45"/>
</dbReference>
<keyword evidence="7" id="KW-1185">Reference proteome</keyword>
<dbReference type="InterPro" id="IPR023343">
    <property type="entry name" value="Penicillin_amidase_dom1"/>
</dbReference>
<gene>
    <name evidence="6" type="ORF">DF182_23110</name>
</gene>
<dbReference type="CDD" id="cd03747">
    <property type="entry name" value="Ntn_PGA_like"/>
    <property type="match status" value="1"/>
</dbReference>
<dbReference type="GO" id="GO:0017000">
    <property type="term" value="P:antibiotic biosynthetic process"/>
    <property type="evidence" value="ECO:0007669"/>
    <property type="project" value="InterPro"/>
</dbReference>
<dbReference type="Proteomes" id="UP000253410">
    <property type="component" value="Unassembled WGS sequence"/>
</dbReference>
<dbReference type="PANTHER" id="PTHR34218:SF4">
    <property type="entry name" value="ACYL-HOMOSERINE LACTONE ACYLASE QUIP"/>
    <property type="match status" value="1"/>
</dbReference>
<organism evidence="6 7">
    <name type="scientific">Chitinophaga flava</name>
    <dbReference type="NCBI Taxonomy" id="2259036"/>
    <lineage>
        <taxon>Bacteria</taxon>
        <taxon>Pseudomonadati</taxon>
        <taxon>Bacteroidota</taxon>
        <taxon>Chitinophagia</taxon>
        <taxon>Chitinophagales</taxon>
        <taxon>Chitinophagaceae</taxon>
        <taxon>Chitinophaga</taxon>
    </lineage>
</organism>
<dbReference type="AlphaFoldDB" id="A0A365XTR5"/>
<dbReference type="Pfam" id="PF01804">
    <property type="entry name" value="Penicil_amidase"/>
    <property type="match status" value="1"/>
</dbReference>
<dbReference type="InterPro" id="IPR014395">
    <property type="entry name" value="Pen/GL7ACA/AHL_acylase"/>
</dbReference>
<reference evidence="6 7" key="1">
    <citation type="submission" date="2018-05" db="EMBL/GenBank/DDBJ databases">
        <title>Chitinophaga sp. K3CV102501T nov., isolated from isolated from a monsoon evergreen broad-leaved forest soil.</title>
        <authorList>
            <person name="Lv Y."/>
        </authorList>
    </citation>
    <scope>NUCLEOTIDE SEQUENCE [LARGE SCALE GENOMIC DNA]</scope>
    <source>
        <strain evidence="6 7">GDMCC 1.1325</strain>
    </source>
</reference>
<protein>
    <submittedName>
        <fullName evidence="6">Penicillin acylase family protein</fullName>
    </submittedName>
</protein>
<dbReference type="Gene3D" id="1.10.439.10">
    <property type="entry name" value="Penicillin Amidohydrolase, domain 1"/>
    <property type="match status" value="1"/>
</dbReference>
<sequence>MMYFTYTSELLFMRIIPAVITAAVTLSLSYVFSTKLGQVPPMGKLLSPQTGFWQNAEVIGERPHETMVLPGLTGKVEVWYDDRAVPHIFADNEADAYYVQGYVTARDRLWQMELQVFASAGRLSEIMGPGLIGYDRGKRRDGMIYGAEKAVAMMESDPATRTAIHSYADGINAFIAQLTPATLPVEYKILDYKPEKWDVIKSALLLKYMSADLAGFCDDLEFTNARRLFSMADFNLLYPDFQDTLYPIIPKGTAFPAPAAKAVAPPDSVLAIDASYMKFKMDKPNPENGSNNWAVAGSKTRSGAPILCSDPHLGLSLPSLWYEIQIHTPDMNVYGASLPGAPGVIIGFNDHIAWGVTNGEEDVKDYYRMEFRNGKKEYLFNGTYRPAELRVETIKVRGSAPIYDTVAYTVFGPVAFDNTWPEKTTHEPFLAMRWKALDSSNELLTFYKLNKARNYDDYVEALQHYTCPAQNFVFADKQGDIGIWHNGQFPLRWKNQGKWIMPGSDSTYAWQGYIPRAEVPHMKNPERGFVSSANQRPTDNTYPYALYGEFDLFRGERINNRLGEMSQITPQDMMTLQNDNKNLFAAAAMPLIRKHLDTTALTAAQQPYWQLLSQWNCVSTADSKAATIFNTLWGHLSDTIFRDELTPKDSSVLTWPQASTVLLMLLRDSAVHFVDNINTPQKETLSGLMQGAFATSVKELAELNKAGKLELGRSRGTDIRHLTRAIPAFSAMNLNTGGGRHIVNATQKTHGPSWRMVVQLSDKTEAYGIYPGGQSGNPGSPYYDNAVSDWVAGKYYLLHIFDQQEKDDPLIRYKVVFTGK</sequence>
<dbReference type="Gene3D" id="3.60.20.10">
    <property type="entry name" value="Glutamine Phosphoribosylpyrophosphate, subunit 1, domain 1"/>
    <property type="match status" value="1"/>
</dbReference>
<evidence type="ECO:0000256" key="5">
    <source>
        <dbReference type="PIRSR" id="PIRSR001227-2"/>
    </source>
</evidence>
<dbReference type="GO" id="GO:0046872">
    <property type="term" value="F:metal ion binding"/>
    <property type="evidence" value="ECO:0007669"/>
    <property type="project" value="UniProtKB-KW"/>
</dbReference>
<evidence type="ECO:0000256" key="4">
    <source>
        <dbReference type="PIRSR" id="PIRSR001227-1"/>
    </source>
</evidence>
<feature type="binding site" evidence="5">
    <location>
        <position position="362"/>
    </location>
    <ligand>
        <name>Ca(2+)</name>
        <dbReference type="ChEBI" id="CHEBI:29108"/>
    </ligand>
</feature>
<dbReference type="OrthoDB" id="9759796at2"/>
<dbReference type="InterPro" id="IPR043146">
    <property type="entry name" value="Penicillin_amidase_N_B-knob"/>
</dbReference>
<dbReference type="PIRSF" id="PIRSF001227">
    <property type="entry name" value="Pen_acylase"/>
    <property type="match status" value="1"/>
</dbReference>
<feature type="binding site" evidence="5">
    <location>
        <position position="365"/>
    </location>
    <ligand>
        <name>Ca(2+)</name>
        <dbReference type="ChEBI" id="CHEBI:29108"/>
    </ligand>
</feature>
<accession>A0A365XTR5</accession>
<evidence type="ECO:0000256" key="2">
    <source>
        <dbReference type="ARBA" id="ARBA00022801"/>
    </source>
</evidence>
<keyword evidence="3" id="KW-0865">Zymogen</keyword>
<keyword evidence="2" id="KW-0378">Hydrolase</keyword>
<dbReference type="EMBL" id="QFFJ01000002">
    <property type="protein sequence ID" value="RBL89411.1"/>
    <property type="molecule type" value="Genomic_DNA"/>
</dbReference>
<proteinExistence type="inferred from homology"/>
<dbReference type="Gene3D" id="2.30.120.10">
    <property type="match status" value="1"/>
</dbReference>
<dbReference type="SUPFAM" id="SSF56235">
    <property type="entry name" value="N-terminal nucleophile aminohydrolases (Ntn hydrolases)"/>
    <property type="match status" value="1"/>
</dbReference>
<comment type="similarity">
    <text evidence="1">Belongs to the peptidase S45 family.</text>
</comment>
<comment type="cofactor">
    <cofactor evidence="5">
        <name>Ca(2+)</name>
        <dbReference type="ChEBI" id="CHEBI:29108"/>
    </cofactor>
    <text evidence="5">Binds 1 Ca(2+) ion per dimer.</text>
</comment>